<gene>
    <name evidence="2" type="primary">ALG12_1</name>
    <name evidence="2" type="ORF">CFP56_019946</name>
</gene>
<organism evidence="2 3">
    <name type="scientific">Quercus suber</name>
    <name type="common">Cork oak</name>
    <dbReference type="NCBI Taxonomy" id="58331"/>
    <lineage>
        <taxon>Eukaryota</taxon>
        <taxon>Viridiplantae</taxon>
        <taxon>Streptophyta</taxon>
        <taxon>Embryophyta</taxon>
        <taxon>Tracheophyta</taxon>
        <taxon>Spermatophyta</taxon>
        <taxon>Magnoliopsida</taxon>
        <taxon>eudicotyledons</taxon>
        <taxon>Gunneridae</taxon>
        <taxon>Pentapetalae</taxon>
        <taxon>rosids</taxon>
        <taxon>fabids</taxon>
        <taxon>Fagales</taxon>
        <taxon>Fagaceae</taxon>
        <taxon>Quercus</taxon>
    </lineage>
</organism>
<dbReference type="EMBL" id="PKMF04000308">
    <property type="protein sequence ID" value="KAK7838373.1"/>
    <property type="molecule type" value="Genomic_DNA"/>
</dbReference>
<feature type="transmembrane region" description="Helical" evidence="1">
    <location>
        <begin position="29"/>
        <end position="52"/>
    </location>
</feature>
<dbReference type="AlphaFoldDB" id="A0AAW0KI70"/>
<name>A0AAW0KI70_QUESU</name>
<sequence length="77" mass="9480">MVPYTKVEESFNVQAMHNILYHRHHLDNIFATVIFRYYMLLLLGPLGLMLLLRKEYFWLISRTTGPPEERWREQKWK</sequence>
<comment type="caution">
    <text evidence="2">The sequence shown here is derived from an EMBL/GenBank/DDBJ whole genome shotgun (WGS) entry which is preliminary data.</text>
</comment>
<dbReference type="Proteomes" id="UP000237347">
    <property type="component" value="Unassembled WGS sequence"/>
</dbReference>
<evidence type="ECO:0000256" key="1">
    <source>
        <dbReference type="SAM" id="Phobius"/>
    </source>
</evidence>
<accession>A0AAW0KI70</accession>
<keyword evidence="3" id="KW-1185">Reference proteome</keyword>
<protein>
    <submittedName>
        <fullName evidence="2">Dol-p-man:man(7)glcnac(2)-pp-dol alpha-1</fullName>
    </submittedName>
</protein>
<keyword evidence="1" id="KW-0812">Transmembrane</keyword>
<keyword evidence="1" id="KW-1133">Transmembrane helix</keyword>
<evidence type="ECO:0000313" key="2">
    <source>
        <dbReference type="EMBL" id="KAK7838373.1"/>
    </source>
</evidence>
<reference evidence="2 3" key="1">
    <citation type="journal article" date="2018" name="Sci. Data">
        <title>The draft genome sequence of cork oak.</title>
        <authorList>
            <person name="Ramos A.M."/>
            <person name="Usie A."/>
            <person name="Barbosa P."/>
            <person name="Barros P.M."/>
            <person name="Capote T."/>
            <person name="Chaves I."/>
            <person name="Simoes F."/>
            <person name="Abreu I."/>
            <person name="Carrasquinho I."/>
            <person name="Faro C."/>
            <person name="Guimaraes J.B."/>
            <person name="Mendonca D."/>
            <person name="Nobrega F."/>
            <person name="Rodrigues L."/>
            <person name="Saibo N.J.M."/>
            <person name="Varela M.C."/>
            <person name="Egas C."/>
            <person name="Matos J."/>
            <person name="Miguel C.M."/>
            <person name="Oliveira M.M."/>
            <person name="Ricardo C.P."/>
            <person name="Goncalves S."/>
        </authorList>
    </citation>
    <scope>NUCLEOTIDE SEQUENCE [LARGE SCALE GENOMIC DNA]</scope>
    <source>
        <strain evidence="3">cv. HL8</strain>
    </source>
</reference>
<proteinExistence type="predicted"/>
<keyword evidence="1" id="KW-0472">Membrane</keyword>
<evidence type="ECO:0000313" key="3">
    <source>
        <dbReference type="Proteomes" id="UP000237347"/>
    </source>
</evidence>